<dbReference type="OMA" id="CHVFISA"/>
<dbReference type="AlphaFoldDB" id="A0A1X0S403"/>
<protein>
    <submittedName>
        <fullName evidence="3">Uncharacterized protein</fullName>
    </submittedName>
</protein>
<proteinExistence type="predicted"/>
<keyword evidence="2" id="KW-0812">Transmembrane</keyword>
<evidence type="ECO:0000256" key="1">
    <source>
        <dbReference type="SAM" id="MobiDB-lite"/>
    </source>
</evidence>
<keyword evidence="2" id="KW-0472">Membrane</keyword>
<dbReference type="EMBL" id="KV921321">
    <property type="protein sequence ID" value="ORE18878.1"/>
    <property type="molecule type" value="Genomic_DNA"/>
</dbReference>
<name>A0A1X0S403_RHIZD</name>
<accession>A0A1X0S403</accession>
<evidence type="ECO:0000256" key="2">
    <source>
        <dbReference type="SAM" id="Phobius"/>
    </source>
</evidence>
<feature type="compositionally biased region" description="Polar residues" evidence="1">
    <location>
        <begin position="48"/>
        <end position="57"/>
    </location>
</feature>
<keyword evidence="2" id="KW-1133">Transmembrane helix</keyword>
<feature type="region of interest" description="Disordered" evidence="1">
    <location>
        <begin position="38"/>
        <end position="57"/>
    </location>
</feature>
<gene>
    <name evidence="3" type="ORF">BCV71DRAFT_234571</name>
</gene>
<dbReference type="Proteomes" id="UP000242381">
    <property type="component" value="Unassembled WGS sequence"/>
</dbReference>
<evidence type="ECO:0000313" key="3">
    <source>
        <dbReference type="EMBL" id="ORE18878.1"/>
    </source>
</evidence>
<sequence length="408" mass="46920">MDWLKQGITPATFIPFLLLVTFCIYLLFIWRSSFPPPSSKQQQQQQQLPNTSRLASNSRRHRIASVLAHIRTSYVTNRTPDISTPPLLILYSCKPNQQCGTLAERMLDITHAYYYTMLHPTDAAFAYDMIYPIQFEWFLEPSPGYMAMRTWQAQYYLNRAGHQDVTYIPIINETSLADVPQRIIGTTVWQKRTSWNETTTGKAGQYGLSRLAVKSDWFLIVSRLLFYRPTDWLSQQLEPYRELMGGQVRLGEGLNMLDPHNAILPPSHPSWFRVGVRVTDMGDVDQTAAQVQQVCVGNCHVFISATSSGALARMRQRLLGVCSVHAVAEGYSFEDLDTPPKTWRMFQSDEEQLKKQYARVFMDWMILTRMDYLIGREDDQLLKVAAWSAQVQTDVMSRNGSFISLTDW</sequence>
<dbReference type="VEuPathDB" id="FungiDB:BCV72DRAFT_330039"/>
<feature type="transmembrane region" description="Helical" evidence="2">
    <location>
        <begin position="12"/>
        <end position="30"/>
    </location>
</feature>
<organism evidence="3 4">
    <name type="scientific">Rhizopus microsporus</name>
    <dbReference type="NCBI Taxonomy" id="58291"/>
    <lineage>
        <taxon>Eukaryota</taxon>
        <taxon>Fungi</taxon>
        <taxon>Fungi incertae sedis</taxon>
        <taxon>Mucoromycota</taxon>
        <taxon>Mucoromycotina</taxon>
        <taxon>Mucoromycetes</taxon>
        <taxon>Mucorales</taxon>
        <taxon>Mucorineae</taxon>
        <taxon>Rhizopodaceae</taxon>
        <taxon>Rhizopus</taxon>
    </lineage>
</organism>
<reference evidence="3 4" key="1">
    <citation type="journal article" date="2016" name="Proc. Natl. Acad. Sci. U.S.A.">
        <title>Lipid metabolic changes in an early divergent fungus govern the establishment of a mutualistic symbiosis with endobacteria.</title>
        <authorList>
            <person name="Lastovetsky O.A."/>
            <person name="Gaspar M.L."/>
            <person name="Mondo S.J."/>
            <person name="LaButti K.M."/>
            <person name="Sandor L."/>
            <person name="Grigoriev I.V."/>
            <person name="Henry S.A."/>
            <person name="Pawlowska T.E."/>
        </authorList>
    </citation>
    <scope>NUCLEOTIDE SEQUENCE [LARGE SCALE GENOMIC DNA]</scope>
    <source>
        <strain evidence="3 4">ATCC 11559</strain>
    </source>
</reference>
<evidence type="ECO:0000313" key="4">
    <source>
        <dbReference type="Proteomes" id="UP000242381"/>
    </source>
</evidence>